<evidence type="ECO:0000259" key="2">
    <source>
        <dbReference type="Pfam" id="PF04965"/>
    </source>
</evidence>
<evidence type="ECO:0000256" key="1">
    <source>
        <dbReference type="SAM" id="MobiDB-lite"/>
    </source>
</evidence>
<proteinExistence type="predicted"/>
<feature type="region of interest" description="Disordered" evidence="1">
    <location>
        <begin position="1"/>
        <end position="47"/>
    </location>
</feature>
<dbReference type="RefSeq" id="WP_135703408.1">
    <property type="nucleotide sequence ID" value="NZ_CP038634.1"/>
</dbReference>
<protein>
    <submittedName>
        <fullName evidence="3">Type VI secretion system baseplate subunit TssE</fullName>
    </submittedName>
</protein>
<gene>
    <name evidence="3" type="primary">tssE</name>
    <name evidence="3" type="ORF">E0W60_06485</name>
</gene>
<dbReference type="PANTHER" id="PTHR38595:SF1">
    <property type="entry name" value="TYPE VI SECRETION SYSTEM COMPONENT TSSE1"/>
    <property type="match status" value="1"/>
</dbReference>
<dbReference type="PANTHER" id="PTHR38595">
    <property type="entry name" value="CYTOPLASMIC PROTEIN-RELATED"/>
    <property type="match status" value="1"/>
</dbReference>
<evidence type="ECO:0000313" key="4">
    <source>
        <dbReference type="Proteomes" id="UP000295294"/>
    </source>
</evidence>
<dbReference type="NCBIfam" id="TIGR03357">
    <property type="entry name" value="VI_zyme"/>
    <property type="match status" value="1"/>
</dbReference>
<sequence>MSKPPERPDRGTPAALRRAGPPRRPNSQLLPTLFDRLRDDAPHRRTEAPEEYTVTRTQMRKIIQRDLTYLLNTTNREDEIDRARYPEAASSTLNYGVPALAGSYLSERKWDDIIRIVQRAIEDFEPRLIPGSLGIAPMLKEDAPHRHNVLLFEISGLIHMDPYPMAFTAQSSLDLETSRMQVKSIHAN</sequence>
<dbReference type="EMBL" id="CP038634">
    <property type="protein sequence ID" value="QBY50816.1"/>
    <property type="molecule type" value="Genomic_DNA"/>
</dbReference>
<feature type="domain" description="IraD/Gp25-like" evidence="2">
    <location>
        <begin position="58"/>
        <end position="162"/>
    </location>
</feature>
<dbReference type="SUPFAM" id="SSF160719">
    <property type="entry name" value="gpW/gp25-like"/>
    <property type="match status" value="1"/>
</dbReference>
<evidence type="ECO:0000313" key="3">
    <source>
        <dbReference type="EMBL" id="QBY50816.1"/>
    </source>
</evidence>
<accession>A0A4P7L5H9</accession>
<dbReference type="KEGG" id="cox:E0W60_06485"/>
<dbReference type="AlphaFoldDB" id="A0A4P7L5H9"/>
<dbReference type="OrthoDB" id="119583at2"/>
<organism evidence="3 4">
    <name type="scientific">Cupriavidus oxalaticus</name>
    <dbReference type="NCBI Taxonomy" id="96344"/>
    <lineage>
        <taxon>Bacteria</taxon>
        <taxon>Pseudomonadati</taxon>
        <taxon>Pseudomonadota</taxon>
        <taxon>Betaproteobacteria</taxon>
        <taxon>Burkholderiales</taxon>
        <taxon>Burkholderiaceae</taxon>
        <taxon>Cupriavidus</taxon>
    </lineage>
</organism>
<dbReference type="InterPro" id="IPR007048">
    <property type="entry name" value="IraD/Gp25-like"/>
</dbReference>
<dbReference type="STRING" id="1349762.GCA_001592245_01205"/>
<feature type="compositionally biased region" description="Basic and acidic residues" evidence="1">
    <location>
        <begin position="35"/>
        <end position="47"/>
    </location>
</feature>
<dbReference type="Pfam" id="PF04965">
    <property type="entry name" value="GPW_gp25"/>
    <property type="match status" value="1"/>
</dbReference>
<dbReference type="Proteomes" id="UP000295294">
    <property type="component" value="Chromosome 1"/>
</dbReference>
<dbReference type="InterPro" id="IPR017737">
    <property type="entry name" value="TssE1-like"/>
</dbReference>
<feature type="compositionally biased region" description="Basic and acidic residues" evidence="1">
    <location>
        <begin position="1"/>
        <end position="10"/>
    </location>
</feature>
<reference evidence="3 4" key="1">
    <citation type="submission" date="2019-03" db="EMBL/GenBank/DDBJ databases">
        <title>Efficiently degradation of phenoxyalkanoic acid herbicides by Cupriavidus oxalaticus strain X32.</title>
        <authorList>
            <person name="Sheng X."/>
        </authorList>
    </citation>
    <scope>NUCLEOTIDE SEQUENCE [LARGE SCALE GENOMIC DNA]</scope>
    <source>
        <strain evidence="3 4">X32</strain>
    </source>
</reference>
<name>A0A4P7L5H9_9BURK</name>
<dbReference type="InterPro" id="IPR053176">
    <property type="entry name" value="T6SS_TssE1-like"/>
</dbReference>